<sequence>MDDARTTAPPPSRPGRALLAAAAVVGLLHAAISAYWAAGGTWLLETLGERVLTTFDGRLWLLAPLVVVKAVAAVGPAWLDARRWPWRRVTRTLAWLAVVVLVGWGGANTVVGNLVLAGVVNDGGAIDRPAMIGHAWLWDPLFIVWGVLLACGLWRGRRAH</sequence>
<evidence type="ECO:0000313" key="2">
    <source>
        <dbReference type="EMBL" id="PWD51035.1"/>
    </source>
</evidence>
<comment type="caution">
    <text evidence="2">The sequence shown here is derived from an EMBL/GenBank/DDBJ whole genome shotgun (WGS) entry which is preliminary data.</text>
</comment>
<proteinExistence type="predicted"/>
<dbReference type="Pfam" id="PF13160">
    <property type="entry name" value="DUF3995"/>
    <property type="match status" value="1"/>
</dbReference>
<protein>
    <submittedName>
        <fullName evidence="2">DUF3995 domain-containing protein</fullName>
    </submittedName>
</protein>
<keyword evidence="1" id="KW-0472">Membrane</keyword>
<dbReference type="Proteomes" id="UP000245166">
    <property type="component" value="Unassembled WGS sequence"/>
</dbReference>
<keyword evidence="1" id="KW-1133">Transmembrane helix</keyword>
<dbReference type="InterPro" id="IPR025058">
    <property type="entry name" value="DUF3995"/>
</dbReference>
<feature type="transmembrane region" description="Helical" evidence="1">
    <location>
        <begin position="58"/>
        <end position="81"/>
    </location>
</feature>
<gene>
    <name evidence="2" type="ORF">C8046_10635</name>
</gene>
<evidence type="ECO:0000313" key="3">
    <source>
        <dbReference type="Proteomes" id="UP000245166"/>
    </source>
</evidence>
<dbReference type="OrthoDB" id="3732080at2"/>
<dbReference type="RefSeq" id="WP_109229416.1">
    <property type="nucleotide sequence ID" value="NZ_PYHR01000002.1"/>
</dbReference>
<feature type="transmembrane region" description="Helical" evidence="1">
    <location>
        <begin position="17"/>
        <end position="38"/>
    </location>
</feature>
<keyword evidence="3" id="KW-1185">Reference proteome</keyword>
<reference evidence="2 3" key="1">
    <citation type="submission" date="2018-03" db="EMBL/GenBank/DDBJ databases">
        <title>Genome assembly of novel Miniimonas species PCH200.</title>
        <authorList>
            <person name="Thakur V."/>
            <person name="Kumar V."/>
            <person name="Singh D."/>
        </authorList>
    </citation>
    <scope>NUCLEOTIDE SEQUENCE [LARGE SCALE GENOMIC DNA]</scope>
    <source>
        <strain evidence="2 3">PCH200</strain>
    </source>
</reference>
<keyword evidence="1" id="KW-0812">Transmembrane</keyword>
<feature type="transmembrane region" description="Helical" evidence="1">
    <location>
        <begin position="136"/>
        <end position="154"/>
    </location>
</feature>
<dbReference type="EMBL" id="PYHR01000002">
    <property type="protein sequence ID" value="PWD51035.1"/>
    <property type="molecule type" value="Genomic_DNA"/>
</dbReference>
<accession>A0A2U1ZVL5</accession>
<organism evidence="2 3">
    <name type="scientific">Serinibacter arcticus</name>
    <dbReference type="NCBI Taxonomy" id="1655435"/>
    <lineage>
        <taxon>Bacteria</taxon>
        <taxon>Bacillati</taxon>
        <taxon>Actinomycetota</taxon>
        <taxon>Actinomycetes</taxon>
        <taxon>Micrococcales</taxon>
        <taxon>Beutenbergiaceae</taxon>
        <taxon>Serinibacter</taxon>
    </lineage>
</organism>
<evidence type="ECO:0000256" key="1">
    <source>
        <dbReference type="SAM" id="Phobius"/>
    </source>
</evidence>
<feature type="transmembrane region" description="Helical" evidence="1">
    <location>
        <begin position="93"/>
        <end position="116"/>
    </location>
</feature>
<dbReference type="AlphaFoldDB" id="A0A2U1ZVL5"/>
<name>A0A2U1ZVL5_9MICO</name>